<reference evidence="2" key="1">
    <citation type="journal article" date="2022" name="Mol. Ecol. Resour.">
        <title>The genomes of chicory, endive, great burdock and yacon provide insights into Asteraceae palaeo-polyploidization history and plant inulin production.</title>
        <authorList>
            <person name="Fan W."/>
            <person name="Wang S."/>
            <person name="Wang H."/>
            <person name="Wang A."/>
            <person name="Jiang F."/>
            <person name="Liu H."/>
            <person name="Zhao H."/>
            <person name="Xu D."/>
            <person name="Zhang Y."/>
        </authorList>
    </citation>
    <scope>NUCLEOTIDE SEQUENCE [LARGE SCALE GENOMIC DNA]</scope>
    <source>
        <strain evidence="2">cv. Punajuju</strain>
    </source>
</reference>
<reference evidence="1 2" key="2">
    <citation type="journal article" date="2022" name="Mol. Ecol. Resour.">
        <title>The genomes of chicory, endive, great burdock and yacon provide insights into Asteraceae paleo-polyploidization history and plant inulin production.</title>
        <authorList>
            <person name="Fan W."/>
            <person name="Wang S."/>
            <person name="Wang H."/>
            <person name="Wang A."/>
            <person name="Jiang F."/>
            <person name="Liu H."/>
            <person name="Zhao H."/>
            <person name="Xu D."/>
            <person name="Zhang Y."/>
        </authorList>
    </citation>
    <scope>NUCLEOTIDE SEQUENCE [LARGE SCALE GENOMIC DNA]</scope>
    <source>
        <strain evidence="2">cv. Punajuju</strain>
        <tissue evidence="1">Leaves</tissue>
    </source>
</reference>
<proteinExistence type="predicted"/>
<name>A0ACB8YY16_CICIN</name>
<sequence length="135" mass="15503">MKTLLIRRTQMEVVERDELVRKGILTLIHNLRRYECHIEELGQSQTNEEGNDLSSTSIARAVKSISEAEQSCPTTKLLDLYSLPRLDAPTHPFQRLKTPFKIPRSLDNEEGNKLKDTKESKGKRRGLCLEIDEGR</sequence>
<accession>A0ACB8YY16</accession>
<protein>
    <submittedName>
        <fullName evidence="1">Uncharacterized protein</fullName>
    </submittedName>
</protein>
<keyword evidence="2" id="KW-1185">Reference proteome</keyword>
<gene>
    <name evidence="1" type="ORF">L2E82_48269</name>
</gene>
<dbReference type="EMBL" id="CM042017">
    <property type="protein sequence ID" value="KAI3690289.1"/>
    <property type="molecule type" value="Genomic_DNA"/>
</dbReference>
<evidence type="ECO:0000313" key="2">
    <source>
        <dbReference type="Proteomes" id="UP001055811"/>
    </source>
</evidence>
<organism evidence="1 2">
    <name type="scientific">Cichorium intybus</name>
    <name type="common">Chicory</name>
    <dbReference type="NCBI Taxonomy" id="13427"/>
    <lineage>
        <taxon>Eukaryota</taxon>
        <taxon>Viridiplantae</taxon>
        <taxon>Streptophyta</taxon>
        <taxon>Embryophyta</taxon>
        <taxon>Tracheophyta</taxon>
        <taxon>Spermatophyta</taxon>
        <taxon>Magnoliopsida</taxon>
        <taxon>eudicotyledons</taxon>
        <taxon>Gunneridae</taxon>
        <taxon>Pentapetalae</taxon>
        <taxon>asterids</taxon>
        <taxon>campanulids</taxon>
        <taxon>Asterales</taxon>
        <taxon>Asteraceae</taxon>
        <taxon>Cichorioideae</taxon>
        <taxon>Cichorieae</taxon>
        <taxon>Cichoriinae</taxon>
        <taxon>Cichorium</taxon>
    </lineage>
</organism>
<dbReference type="Proteomes" id="UP001055811">
    <property type="component" value="Linkage Group LG09"/>
</dbReference>
<comment type="caution">
    <text evidence="1">The sequence shown here is derived from an EMBL/GenBank/DDBJ whole genome shotgun (WGS) entry which is preliminary data.</text>
</comment>
<evidence type="ECO:0000313" key="1">
    <source>
        <dbReference type="EMBL" id="KAI3690289.1"/>
    </source>
</evidence>